<reference evidence="6 7" key="1">
    <citation type="submission" date="2020-08" db="EMBL/GenBank/DDBJ databases">
        <title>Genomic Encyclopedia of Type Strains, Phase IV (KMG-IV): sequencing the most valuable type-strain genomes for metagenomic binning, comparative biology and taxonomic classification.</title>
        <authorList>
            <person name="Goeker M."/>
        </authorList>
    </citation>
    <scope>NUCLEOTIDE SEQUENCE [LARGE SCALE GENOMIC DNA]</scope>
    <source>
        <strain evidence="6 7">YIM 65646</strain>
    </source>
</reference>
<dbReference type="RefSeq" id="WP_184787846.1">
    <property type="nucleotide sequence ID" value="NZ_BONT01000112.1"/>
</dbReference>
<keyword evidence="2 4" id="KW-0238">DNA-binding</keyword>
<sequence>MTDTVTGTRERILRAAAELLAEGGVTAFSTRAVSEAAGVGAPTLYHHFGDKRGLLDATASYGFERYLAVKRANGPSGDPVADLRRGWDDHIAFGLAYPAFYQLMYGGVRPGNPPAGAAEGHRMLIGMLTRIEAAGLLRLPVEEAAELVHSAGVGVVFTLINTPEAERDPRLSHRARDAVVAAVTSAAVPGADPAVELRARLRAGTPAGLTPVEAALMAEWLERMTAAGAKPVPAQA</sequence>
<evidence type="ECO:0000256" key="2">
    <source>
        <dbReference type="ARBA" id="ARBA00023125"/>
    </source>
</evidence>
<dbReference type="SUPFAM" id="SSF46689">
    <property type="entry name" value="Homeodomain-like"/>
    <property type="match status" value="1"/>
</dbReference>
<evidence type="ECO:0000256" key="4">
    <source>
        <dbReference type="PROSITE-ProRule" id="PRU00335"/>
    </source>
</evidence>
<dbReference type="InterPro" id="IPR050109">
    <property type="entry name" value="HTH-type_TetR-like_transc_reg"/>
</dbReference>
<evidence type="ECO:0000256" key="1">
    <source>
        <dbReference type="ARBA" id="ARBA00023015"/>
    </source>
</evidence>
<dbReference type="Gene3D" id="1.10.357.10">
    <property type="entry name" value="Tetracycline Repressor, domain 2"/>
    <property type="match status" value="1"/>
</dbReference>
<protein>
    <submittedName>
        <fullName evidence="6">AcrR family transcriptional regulator</fullName>
    </submittedName>
</protein>
<dbReference type="PROSITE" id="PS50977">
    <property type="entry name" value="HTH_TETR_2"/>
    <property type="match status" value="1"/>
</dbReference>
<feature type="domain" description="HTH tetR-type" evidence="5">
    <location>
        <begin position="6"/>
        <end position="66"/>
    </location>
</feature>
<dbReference type="AlphaFoldDB" id="A0A841FCI3"/>
<gene>
    <name evidence="6" type="ORF">HNR73_002855</name>
</gene>
<proteinExistence type="predicted"/>
<keyword evidence="3" id="KW-0804">Transcription</keyword>
<keyword evidence="1" id="KW-0805">Transcription regulation</keyword>
<name>A0A841FCI3_9ACTN</name>
<comment type="caution">
    <text evidence="6">The sequence shown here is derived from an EMBL/GenBank/DDBJ whole genome shotgun (WGS) entry which is preliminary data.</text>
</comment>
<dbReference type="GO" id="GO:0000976">
    <property type="term" value="F:transcription cis-regulatory region binding"/>
    <property type="evidence" value="ECO:0007669"/>
    <property type="project" value="TreeGrafter"/>
</dbReference>
<dbReference type="EMBL" id="JACHGT010000005">
    <property type="protein sequence ID" value="MBB6035001.1"/>
    <property type="molecule type" value="Genomic_DNA"/>
</dbReference>
<dbReference type="InterPro" id="IPR001647">
    <property type="entry name" value="HTH_TetR"/>
</dbReference>
<dbReference type="Pfam" id="PF00440">
    <property type="entry name" value="TetR_N"/>
    <property type="match status" value="1"/>
</dbReference>
<keyword evidence="7" id="KW-1185">Reference proteome</keyword>
<dbReference type="PANTHER" id="PTHR30055:SF234">
    <property type="entry name" value="HTH-TYPE TRANSCRIPTIONAL REGULATOR BETI"/>
    <property type="match status" value="1"/>
</dbReference>
<dbReference type="PRINTS" id="PR00455">
    <property type="entry name" value="HTHTETR"/>
</dbReference>
<dbReference type="PROSITE" id="PS01081">
    <property type="entry name" value="HTH_TETR_1"/>
    <property type="match status" value="1"/>
</dbReference>
<evidence type="ECO:0000313" key="7">
    <source>
        <dbReference type="Proteomes" id="UP000548476"/>
    </source>
</evidence>
<evidence type="ECO:0000259" key="5">
    <source>
        <dbReference type="PROSITE" id="PS50977"/>
    </source>
</evidence>
<evidence type="ECO:0000256" key="3">
    <source>
        <dbReference type="ARBA" id="ARBA00023163"/>
    </source>
</evidence>
<accession>A0A841FCI3</accession>
<organism evidence="6 7">
    <name type="scientific">Phytomonospora endophytica</name>
    <dbReference type="NCBI Taxonomy" id="714109"/>
    <lineage>
        <taxon>Bacteria</taxon>
        <taxon>Bacillati</taxon>
        <taxon>Actinomycetota</taxon>
        <taxon>Actinomycetes</taxon>
        <taxon>Micromonosporales</taxon>
        <taxon>Micromonosporaceae</taxon>
        <taxon>Phytomonospora</taxon>
    </lineage>
</organism>
<dbReference type="GO" id="GO:0003700">
    <property type="term" value="F:DNA-binding transcription factor activity"/>
    <property type="evidence" value="ECO:0007669"/>
    <property type="project" value="TreeGrafter"/>
</dbReference>
<feature type="DNA-binding region" description="H-T-H motif" evidence="4">
    <location>
        <begin position="29"/>
        <end position="48"/>
    </location>
</feature>
<dbReference type="PANTHER" id="PTHR30055">
    <property type="entry name" value="HTH-TYPE TRANSCRIPTIONAL REGULATOR RUTR"/>
    <property type="match status" value="1"/>
</dbReference>
<dbReference type="InterPro" id="IPR023772">
    <property type="entry name" value="DNA-bd_HTH_TetR-type_CS"/>
</dbReference>
<dbReference type="InterPro" id="IPR009057">
    <property type="entry name" value="Homeodomain-like_sf"/>
</dbReference>
<dbReference type="Proteomes" id="UP000548476">
    <property type="component" value="Unassembled WGS sequence"/>
</dbReference>
<evidence type="ECO:0000313" key="6">
    <source>
        <dbReference type="EMBL" id="MBB6035001.1"/>
    </source>
</evidence>